<dbReference type="EnsemblPlants" id="QL07p038909:mrna">
    <property type="protein sequence ID" value="QL07p038909:mrna:CDS:1"/>
    <property type="gene ID" value="QL07p038909"/>
</dbReference>
<dbReference type="Proteomes" id="UP000594261">
    <property type="component" value="Chromosome 7"/>
</dbReference>
<name>A0A7N2M4R2_QUELO</name>
<dbReference type="Gramene" id="QL07p038909:mrna">
    <property type="protein sequence ID" value="QL07p038909:mrna:CDS:1"/>
    <property type="gene ID" value="QL07p038909"/>
</dbReference>
<reference evidence="1 2" key="1">
    <citation type="journal article" date="2016" name="G3 (Bethesda)">
        <title>First Draft Assembly and Annotation of the Genome of a California Endemic Oak Quercus lobata Nee (Fagaceae).</title>
        <authorList>
            <person name="Sork V.L."/>
            <person name="Fitz-Gibbon S.T."/>
            <person name="Puiu D."/>
            <person name="Crepeau M."/>
            <person name="Gugger P.F."/>
            <person name="Sherman R."/>
            <person name="Stevens K."/>
            <person name="Langley C.H."/>
            <person name="Pellegrini M."/>
            <person name="Salzberg S.L."/>
        </authorList>
    </citation>
    <scope>NUCLEOTIDE SEQUENCE [LARGE SCALE GENOMIC DNA]</scope>
    <source>
        <strain evidence="1 2">cv. SW786</strain>
    </source>
</reference>
<keyword evidence="2" id="KW-1185">Reference proteome</keyword>
<evidence type="ECO:0000313" key="1">
    <source>
        <dbReference type="EnsemblPlants" id="QL07p038909:mrna:CDS:1"/>
    </source>
</evidence>
<protein>
    <submittedName>
        <fullName evidence="1">Uncharacterized protein</fullName>
    </submittedName>
</protein>
<sequence length="147" mass="16467">MGFKDLTLFNEAMLAKLAWRLLHDDNSLFYRVFKACFFSTGTILEAKDSVSASYAWRSILKGRDVIKKGALWRVGDGQQIRIWGDNWLPLKGKAKVSSPQFLGQENSSVASLINESSRSWRTDVIEHLFDPAEAAIIKGIPLCSSSQ</sequence>
<dbReference type="EMBL" id="LRBV02000007">
    <property type="status" value="NOT_ANNOTATED_CDS"/>
    <property type="molecule type" value="Genomic_DNA"/>
</dbReference>
<reference evidence="1" key="2">
    <citation type="submission" date="2021-01" db="UniProtKB">
        <authorList>
            <consortium name="EnsemblPlants"/>
        </authorList>
    </citation>
    <scope>IDENTIFICATION</scope>
</reference>
<dbReference type="InParanoid" id="A0A7N2M4R2"/>
<accession>A0A7N2M4R2</accession>
<evidence type="ECO:0000313" key="2">
    <source>
        <dbReference type="Proteomes" id="UP000594261"/>
    </source>
</evidence>
<proteinExistence type="predicted"/>
<organism evidence="1 2">
    <name type="scientific">Quercus lobata</name>
    <name type="common">Valley oak</name>
    <dbReference type="NCBI Taxonomy" id="97700"/>
    <lineage>
        <taxon>Eukaryota</taxon>
        <taxon>Viridiplantae</taxon>
        <taxon>Streptophyta</taxon>
        <taxon>Embryophyta</taxon>
        <taxon>Tracheophyta</taxon>
        <taxon>Spermatophyta</taxon>
        <taxon>Magnoliopsida</taxon>
        <taxon>eudicotyledons</taxon>
        <taxon>Gunneridae</taxon>
        <taxon>Pentapetalae</taxon>
        <taxon>rosids</taxon>
        <taxon>fabids</taxon>
        <taxon>Fagales</taxon>
        <taxon>Fagaceae</taxon>
        <taxon>Quercus</taxon>
    </lineage>
</organism>
<dbReference type="AlphaFoldDB" id="A0A7N2M4R2"/>
<dbReference type="OMA" id="ISIWNDI"/>